<dbReference type="GO" id="GO:0005794">
    <property type="term" value="C:Golgi apparatus"/>
    <property type="evidence" value="ECO:0007669"/>
    <property type="project" value="TreeGrafter"/>
</dbReference>
<dbReference type="InterPro" id="IPR013083">
    <property type="entry name" value="Znf_RING/FYVE/PHD"/>
</dbReference>
<sequence length="352" mass="39696">MSTHLLIKPNHIHILIEYDPFPPPEPSPPVTLHHEQVLGVELGFRQEIVWGLISTSVRQALEQPLNYARNYMGNLLEPCVTRVIYLDSDVVLVDDIGKLWATSFGGKTIGAPEYCHRIYELGSLPPFMLIFAGHVGPIEHRWNQHGLGGDSFRGCYRDLHPGPVSLLHWSSSCKPRLRIDSKQPCPLDSLRAPFDLCVLAAAVSPFTLFKRAYCQPEKEFSDDSVPESCPYASLVQVPVHFVIDSIKERLPVIKHSNFLERPGGRWYDSSEEATSLCAVCLALVNASDEVRELCNCSHIFHTKCLDGWVDQGRITCPLCRSKLWPDLNYGKSKGSSGDPWRRERMVYLFGED</sequence>
<evidence type="ECO:0000256" key="5">
    <source>
        <dbReference type="ARBA" id="ARBA00022679"/>
    </source>
</evidence>
<dbReference type="GO" id="GO:0008270">
    <property type="term" value="F:zinc ion binding"/>
    <property type="evidence" value="ECO:0007669"/>
    <property type="project" value="UniProtKB-KW"/>
</dbReference>
<gene>
    <name evidence="12" type="ORF">RHGRI_027957</name>
</gene>
<dbReference type="EMBL" id="JACTNZ010000009">
    <property type="protein sequence ID" value="KAG5533936.1"/>
    <property type="molecule type" value="Genomic_DNA"/>
</dbReference>
<keyword evidence="6" id="KW-0479">Metal-binding</keyword>
<evidence type="ECO:0000256" key="1">
    <source>
        <dbReference type="ARBA" id="ARBA00004606"/>
    </source>
</evidence>
<evidence type="ECO:0000256" key="7">
    <source>
        <dbReference type="ARBA" id="ARBA00022771"/>
    </source>
</evidence>
<comment type="pathway">
    <text evidence="2">Glycan metabolism; pectin biosynthesis.</text>
</comment>
<comment type="subcellular location">
    <subcellularLocation>
        <location evidence="1">Membrane</location>
        <topology evidence="1">Single-pass type II membrane protein</topology>
    </subcellularLocation>
</comment>
<dbReference type="InterPro" id="IPR050748">
    <property type="entry name" value="Glycosyltrans_8_dom-fam"/>
</dbReference>
<comment type="similarity">
    <text evidence="3 10">Belongs to the glycosyltransferase 8 family.</text>
</comment>
<dbReference type="Gene3D" id="3.30.40.10">
    <property type="entry name" value="Zinc/RING finger domain, C3HC4 (zinc finger)"/>
    <property type="match status" value="1"/>
</dbReference>
<dbReference type="PROSITE" id="PS50089">
    <property type="entry name" value="ZF_RING_2"/>
    <property type="match status" value="1"/>
</dbReference>
<dbReference type="GO" id="GO:0016020">
    <property type="term" value="C:membrane"/>
    <property type="evidence" value="ECO:0007669"/>
    <property type="project" value="UniProtKB-SubCell"/>
</dbReference>
<dbReference type="InterPro" id="IPR002495">
    <property type="entry name" value="Glyco_trans_8"/>
</dbReference>
<evidence type="ECO:0000313" key="13">
    <source>
        <dbReference type="Proteomes" id="UP000823749"/>
    </source>
</evidence>
<dbReference type="SUPFAM" id="SSF57850">
    <property type="entry name" value="RING/U-box"/>
    <property type="match status" value="1"/>
</dbReference>
<dbReference type="EC" id="2.4.1.-" evidence="10"/>
<evidence type="ECO:0000256" key="8">
    <source>
        <dbReference type="ARBA" id="ARBA00022833"/>
    </source>
</evidence>
<evidence type="ECO:0000313" key="12">
    <source>
        <dbReference type="EMBL" id="KAG5533936.1"/>
    </source>
</evidence>
<proteinExistence type="inferred from homology"/>
<reference evidence="12" key="1">
    <citation type="submission" date="2020-08" db="EMBL/GenBank/DDBJ databases">
        <title>Plant Genome Project.</title>
        <authorList>
            <person name="Zhang R.-G."/>
        </authorList>
    </citation>
    <scope>NUCLEOTIDE SEQUENCE</scope>
    <source>
        <strain evidence="12">WSP0</strain>
        <tissue evidence="12">Leaf</tissue>
    </source>
</reference>
<keyword evidence="4" id="KW-0328">Glycosyltransferase</keyword>
<comment type="caution">
    <text evidence="12">The sequence shown here is derived from an EMBL/GenBank/DDBJ whole genome shotgun (WGS) entry which is preliminary data.</text>
</comment>
<evidence type="ECO:0000256" key="4">
    <source>
        <dbReference type="ARBA" id="ARBA00022676"/>
    </source>
</evidence>
<dbReference type="Pfam" id="PF01501">
    <property type="entry name" value="Glyco_transf_8"/>
    <property type="match status" value="2"/>
</dbReference>
<evidence type="ECO:0000256" key="2">
    <source>
        <dbReference type="ARBA" id="ARBA00004877"/>
    </source>
</evidence>
<keyword evidence="13" id="KW-1185">Reference proteome</keyword>
<dbReference type="InterPro" id="IPR001841">
    <property type="entry name" value="Znf_RING"/>
</dbReference>
<dbReference type="GO" id="GO:0016757">
    <property type="term" value="F:glycosyltransferase activity"/>
    <property type="evidence" value="ECO:0007669"/>
    <property type="project" value="UniProtKB-KW"/>
</dbReference>
<dbReference type="PANTHER" id="PTHR13778:SF48">
    <property type="entry name" value="GALACTURONOSYLTRANSFERASE-LIKE 7-RELATED"/>
    <property type="match status" value="1"/>
</dbReference>
<dbReference type="InterPro" id="IPR011016">
    <property type="entry name" value="Znf_RING-CH"/>
</dbReference>
<dbReference type="PANTHER" id="PTHR13778">
    <property type="entry name" value="GLYCOSYLTRANSFERASE 8 DOMAIN-CONTAINING PROTEIN"/>
    <property type="match status" value="1"/>
</dbReference>
<accession>A0AAV6IYS5</accession>
<protein>
    <recommendedName>
        <fullName evidence="10">Hexosyltransferase</fullName>
        <ecNumber evidence="10">2.4.1.-</ecNumber>
    </recommendedName>
</protein>
<evidence type="ECO:0000256" key="3">
    <source>
        <dbReference type="ARBA" id="ARBA00006351"/>
    </source>
</evidence>
<feature type="domain" description="RING-type" evidence="11">
    <location>
        <begin position="277"/>
        <end position="320"/>
    </location>
</feature>
<dbReference type="Pfam" id="PF13639">
    <property type="entry name" value="zf-RING_2"/>
    <property type="match status" value="1"/>
</dbReference>
<evidence type="ECO:0000256" key="9">
    <source>
        <dbReference type="PROSITE-ProRule" id="PRU00175"/>
    </source>
</evidence>
<keyword evidence="8" id="KW-0862">Zinc</keyword>
<dbReference type="SMART" id="SM00744">
    <property type="entry name" value="RINGv"/>
    <property type="match status" value="1"/>
</dbReference>
<evidence type="ECO:0000256" key="6">
    <source>
        <dbReference type="ARBA" id="ARBA00022723"/>
    </source>
</evidence>
<evidence type="ECO:0000259" key="11">
    <source>
        <dbReference type="PROSITE" id="PS50089"/>
    </source>
</evidence>
<dbReference type="SMART" id="SM00184">
    <property type="entry name" value="RING"/>
    <property type="match status" value="1"/>
</dbReference>
<dbReference type="Proteomes" id="UP000823749">
    <property type="component" value="Chromosome 9"/>
</dbReference>
<dbReference type="AlphaFoldDB" id="A0AAV6IYS5"/>
<dbReference type="SUPFAM" id="SSF53448">
    <property type="entry name" value="Nucleotide-diphospho-sugar transferases"/>
    <property type="match status" value="1"/>
</dbReference>
<dbReference type="Gene3D" id="3.90.550.10">
    <property type="entry name" value="Spore Coat Polysaccharide Biosynthesis Protein SpsA, Chain A"/>
    <property type="match status" value="1"/>
</dbReference>
<keyword evidence="5" id="KW-0808">Transferase</keyword>
<dbReference type="InterPro" id="IPR029044">
    <property type="entry name" value="Nucleotide-diphossugar_trans"/>
</dbReference>
<evidence type="ECO:0000256" key="10">
    <source>
        <dbReference type="RuleBase" id="RU362027"/>
    </source>
</evidence>
<organism evidence="12 13">
    <name type="scientific">Rhododendron griersonianum</name>
    <dbReference type="NCBI Taxonomy" id="479676"/>
    <lineage>
        <taxon>Eukaryota</taxon>
        <taxon>Viridiplantae</taxon>
        <taxon>Streptophyta</taxon>
        <taxon>Embryophyta</taxon>
        <taxon>Tracheophyta</taxon>
        <taxon>Spermatophyta</taxon>
        <taxon>Magnoliopsida</taxon>
        <taxon>eudicotyledons</taxon>
        <taxon>Gunneridae</taxon>
        <taxon>Pentapetalae</taxon>
        <taxon>asterids</taxon>
        <taxon>Ericales</taxon>
        <taxon>Ericaceae</taxon>
        <taxon>Ericoideae</taxon>
        <taxon>Rhodoreae</taxon>
        <taxon>Rhododendron</taxon>
    </lineage>
</organism>
<keyword evidence="7 9" id="KW-0863">Zinc-finger</keyword>
<name>A0AAV6IYS5_9ERIC</name>